<dbReference type="GO" id="GO:0005737">
    <property type="term" value="C:cytoplasm"/>
    <property type="evidence" value="ECO:0007669"/>
    <property type="project" value="TreeGrafter"/>
</dbReference>
<sequence length="482" mass="55365">MEGKAVKVEPIKAGARTDQELMAHLAAQVGDGRLFKMDVDYESQVDEAIPKANAIAAKGDVAGALDSLANLEKLSRLGSDMKSNTRIVQHMVKLCFDGKKWDLLNDTILTLSKKRLIIKMAIAKMVRDACEMVEKMPNEELKMKLVDTLRTVTAGKIYVEVERARLTSLVVKKLEAEGKLEEATNLILELQVETYGSMEIKEKVEFLLEQMRLCVARQDYIRAHIISNKISTKFFNSDSVEVQDLKLRFYYLMITIGLQDSKYLEVCRHYRAIFDTPKISADTDKSRMVLKCAVMYCLLAPHSNEQWDLLNRIAIMRELELVPEYKSLVELFINQELISWQNIIVRHYEKTLKKTPGTGIFEGKDGEKRWKDLHMRVGEHNMRMISKYYTQITFDRLAELLDFPLNDMEAFLCNLIVTGGITDAKIHRPSRVVNLRARKANLEQLDQWASNVHKLTETLNKVSHLILKEQMVHRNLDAMQVS</sequence>
<reference evidence="4" key="1">
    <citation type="submission" date="2023-07" db="EMBL/GenBank/DDBJ databases">
        <authorList>
            <consortium name="CYATHOMIX"/>
        </authorList>
    </citation>
    <scope>NUCLEOTIDE SEQUENCE</scope>
    <source>
        <strain evidence="4">N/A</strain>
    </source>
</reference>
<evidence type="ECO:0000313" key="5">
    <source>
        <dbReference type="Proteomes" id="UP001176961"/>
    </source>
</evidence>
<dbReference type="InterPro" id="IPR000717">
    <property type="entry name" value="PCI_dom"/>
</dbReference>
<dbReference type="InterPro" id="IPR040134">
    <property type="entry name" value="PSMD12/CSN4"/>
</dbReference>
<evidence type="ECO:0000256" key="2">
    <source>
        <dbReference type="ARBA" id="ARBA00022942"/>
    </source>
</evidence>
<dbReference type="AlphaFoldDB" id="A0AA36HDA1"/>
<dbReference type="InterPro" id="IPR040896">
    <property type="entry name" value="RPN5_C"/>
</dbReference>
<dbReference type="SUPFAM" id="SSF46785">
    <property type="entry name" value="Winged helix' DNA-binding domain"/>
    <property type="match status" value="1"/>
</dbReference>
<comment type="caution">
    <text evidence="4">The sequence shown here is derived from an EMBL/GenBank/DDBJ whole genome shotgun (WGS) entry which is preliminary data.</text>
</comment>
<dbReference type="Gene3D" id="1.10.10.10">
    <property type="entry name" value="Winged helix-like DNA-binding domain superfamily/Winged helix DNA-binding domain"/>
    <property type="match status" value="1"/>
</dbReference>
<dbReference type="FunFam" id="1.10.10.10:FF:000070">
    <property type="entry name" value="26S proteasome non-ATPase regulatory subunit 12"/>
    <property type="match status" value="1"/>
</dbReference>
<dbReference type="InterPro" id="IPR054559">
    <property type="entry name" value="PSMD12-CSN4-like_N"/>
</dbReference>
<proteinExistence type="inferred from homology"/>
<keyword evidence="5" id="KW-1185">Reference proteome</keyword>
<evidence type="ECO:0000259" key="3">
    <source>
        <dbReference type="SMART" id="SM00088"/>
    </source>
</evidence>
<gene>
    <name evidence="4" type="ORF">CYNAS_LOCUS20456</name>
</gene>
<dbReference type="InterPro" id="IPR036388">
    <property type="entry name" value="WH-like_DNA-bd_sf"/>
</dbReference>
<dbReference type="GO" id="GO:0008541">
    <property type="term" value="C:proteasome regulatory particle, lid subcomplex"/>
    <property type="evidence" value="ECO:0007669"/>
    <property type="project" value="TreeGrafter"/>
</dbReference>
<dbReference type="Pfam" id="PF01399">
    <property type="entry name" value="PCI"/>
    <property type="match status" value="1"/>
</dbReference>
<accession>A0AA36HDA1</accession>
<dbReference type="SMART" id="SM00088">
    <property type="entry name" value="PINT"/>
    <property type="match status" value="1"/>
</dbReference>
<organism evidence="4 5">
    <name type="scientific">Cylicocyclus nassatus</name>
    <name type="common">Nematode worm</name>
    <dbReference type="NCBI Taxonomy" id="53992"/>
    <lineage>
        <taxon>Eukaryota</taxon>
        <taxon>Metazoa</taxon>
        <taxon>Ecdysozoa</taxon>
        <taxon>Nematoda</taxon>
        <taxon>Chromadorea</taxon>
        <taxon>Rhabditida</taxon>
        <taxon>Rhabditina</taxon>
        <taxon>Rhabditomorpha</taxon>
        <taxon>Strongyloidea</taxon>
        <taxon>Strongylidae</taxon>
        <taxon>Cylicocyclus</taxon>
    </lineage>
</organism>
<protein>
    <recommendedName>
        <fullName evidence="3">PCI domain-containing protein</fullName>
    </recommendedName>
</protein>
<dbReference type="Pfam" id="PF18098">
    <property type="entry name" value="RPN5_C"/>
    <property type="match status" value="1"/>
</dbReference>
<keyword evidence="2" id="KW-0647">Proteasome</keyword>
<dbReference type="GO" id="GO:0005634">
    <property type="term" value="C:nucleus"/>
    <property type="evidence" value="ECO:0007669"/>
    <property type="project" value="UniProtKB-ARBA"/>
</dbReference>
<comment type="similarity">
    <text evidence="1">Belongs to the proteasome subunit p55 family.</text>
</comment>
<evidence type="ECO:0000313" key="4">
    <source>
        <dbReference type="EMBL" id="CAJ0608473.1"/>
    </source>
</evidence>
<feature type="domain" description="PCI" evidence="3">
    <location>
        <begin position="368"/>
        <end position="455"/>
    </location>
</feature>
<dbReference type="PANTHER" id="PTHR10855:SF1">
    <property type="entry name" value="26S PROTEASOME NON-ATPASE REGULATORY SUBUNIT 12"/>
    <property type="match status" value="1"/>
</dbReference>
<dbReference type="Proteomes" id="UP001176961">
    <property type="component" value="Unassembled WGS sequence"/>
</dbReference>
<dbReference type="EMBL" id="CATQJL010000316">
    <property type="protein sequence ID" value="CAJ0608473.1"/>
    <property type="molecule type" value="Genomic_DNA"/>
</dbReference>
<name>A0AA36HDA1_CYLNA</name>
<evidence type="ECO:0000256" key="1">
    <source>
        <dbReference type="ARBA" id="ARBA00006397"/>
    </source>
</evidence>
<dbReference type="PANTHER" id="PTHR10855">
    <property type="entry name" value="26S PROTEASOME NON-ATPASE REGULATORY SUBUNIT 12/COP9 SIGNALOSOME COMPLEX SUBUNIT 4"/>
    <property type="match status" value="1"/>
</dbReference>
<dbReference type="InterPro" id="IPR036390">
    <property type="entry name" value="WH_DNA-bd_sf"/>
</dbReference>
<dbReference type="Pfam" id="PF22241">
    <property type="entry name" value="PSMD12-CSN4_N"/>
    <property type="match status" value="1"/>
</dbReference>